<dbReference type="Pfam" id="PF12277">
    <property type="entry name" value="DUF3618"/>
    <property type="match status" value="1"/>
</dbReference>
<gene>
    <name evidence="3" type="ORF">DFJ68_0943</name>
</gene>
<dbReference type="RefSeq" id="WP_211333269.1">
    <property type="nucleotide sequence ID" value="NZ_RBXT01000001.1"/>
</dbReference>
<feature type="region of interest" description="Disordered" evidence="1">
    <location>
        <begin position="78"/>
        <end position="159"/>
    </location>
</feature>
<proteinExistence type="predicted"/>
<keyword evidence="4" id="KW-1185">Reference proteome</keyword>
<evidence type="ECO:0000313" key="3">
    <source>
        <dbReference type="EMBL" id="RKT77520.1"/>
    </source>
</evidence>
<comment type="caution">
    <text evidence="3">The sequence shown here is derived from an EMBL/GenBank/DDBJ whole genome shotgun (WGS) entry which is preliminary data.</text>
</comment>
<keyword evidence="2" id="KW-0472">Membrane</keyword>
<organism evidence="3 4">
    <name type="scientific">Terracoccus luteus</name>
    <dbReference type="NCBI Taxonomy" id="53356"/>
    <lineage>
        <taxon>Bacteria</taxon>
        <taxon>Bacillati</taxon>
        <taxon>Actinomycetota</taxon>
        <taxon>Actinomycetes</taxon>
        <taxon>Micrococcales</taxon>
        <taxon>Intrasporangiaceae</taxon>
        <taxon>Terracoccus</taxon>
    </lineage>
</organism>
<dbReference type="EMBL" id="RBXT01000001">
    <property type="protein sequence ID" value="RKT77520.1"/>
    <property type="molecule type" value="Genomic_DNA"/>
</dbReference>
<dbReference type="Gene3D" id="1.20.120.20">
    <property type="entry name" value="Apolipoprotein"/>
    <property type="match status" value="1"/>
</dbReference>
<evidence type="ECO:0000313" key="4">
    <source>
        <dbReference type="Proteomes" id="UP000278440"/>
    </source>
</evidence>
<keyword evidence="2" id="KW-1133">Transmembrane helix</keyword>
<feature type="compositionally biased region" description="Low complexity" evidence="1">
    <location>
        <begin position="150"/>
        <end position="159"/>
    </location>
</feature>
<dbReference type="Proteomes" id="UP000278440">
    <property type="component" value="Unassembled WGS sequence"/>
</dbReference>
<evidence type="ECO:0000256" key="1">
    <source>
        <dbReference type="SAM" id="MobiDB-lite"/>
    </source>
</evidence>
<feature type="transmembrane region" description="Helical" evidence="2">
    <location>
        <begin position="163"/>
        <end position="182"/>
    </location>
</feature>
<reference evidence="3 4" key="1">
    <citation type="submission" date="2018-10" db="EMBL/GenBank/DDBJ databases">
        <title>Sequencing the genomes of 1000 actinobacteria strains.</title>
        <authorList>
            <person name="Klenk H.-P."/>
        </authorList>
    </citation>
    <scope>NUCLEOTIDE SEQUENCE [LARGE SCALE GENOMIC DNA]</scope>
    <source>
        <strain evidence="3 4">DSM 44267</strain>
    </source>
</reference>
<dbReference type="AlphaFoldDB" id="A0A495XSN0"/>
<dbReference type="InterPro" id="IPR022062">
    <property type="entry name" value="DUF3618"/>
</dbReference>
<accession>A0A495XSN0</accession>
<dbReference type="SUPFAM" id="SSF58113">
    <property type="entry name" value="Apolipoprotein A-I"/>
    <property type="match status" value="1"/>
</dbReference>
<protein>
    <submittedName>
        <fullName evidence="3">Uncharacterized protein DUF3618</fullName>
    </submittedName>
</protein>
<sequence length="185" mass="18862">MSTDNPKPDVDELQAQLEHTRGELADTVDALAAKLDVKSRVGDQVDDVKAKVGDRVEGVKEGVKEKVSQTKDKVVDAASHAKDAAAHAKDTVATQAHRVTESVGSGSGAGGAEDVVDSALASRPSGAPTSSSRPRPLAETPRPAVGAHRAPTSAPASSLSTEAMVALGGLAVAVVGVVRYVATRR</sequence>
<keyword evidence="2" id="KW-0812">Transmembrane</keyword>
<feature type="compositionally biased region" description="Basic and acidic residues" evidence="1">
    <location>
        <begin position="78"/>
        <end position="90"/>
    </location>
</feature>
<name>A0A495XSN0_9MICO</name>
<evidence type="ECO:0000256" key="2">
    <source>
        <dbReference type="SAM" id="Phobius"/>
    </source>
</evidence>